<evidence type="ECO:0000259" key="7">
    <source>
        <dbReference type="Pfam" id="PF22924"/>
    </source>
</evidence>
<dbReference type="Gene3D" id="1.20.140.10">
    <property type="entry name" value="Butyryl-CoA Dehydrogenase, subunit A, domain 3"/>
    <property type="match status" value="2"/>
</dbReference>
<gene>
    <name evidence="8" type="ORF">GUY60_24175</name>
</gene>
<dbReference type="PANTHER" id="PTHR10909:SF382">
    <property type="entry name" value="ACYL-COENZYME A OXIDASE"/>
    <property type="match status" value="1"/>
</dbReference>
<dbReference type="PANTHER" id="PTHR10909">
    <property type="entry name" value="ELECTRON TRANSPORT OXIDOREDUCTASE"/>
    <property type="match status" value="1"/>
</dbReference>
<dbReference type="InterPro" id="IPR036250">
    <property type="entry name" value="AcylCo_DH-like_C"/>
</dbReference>
<dbReference type="GO" id="GO:0055088">
    <property type="term" value="P:lipid homeostasis"/>
    <property type="evidence" value="ECO:0007669"/>
    <property type="project" value="TreeGrafter"/>
</dbReference>
<dbReference type="GO" id="GO:0071949">
    <property type="term" value="F:FAD binding"/>
    <property type="evidence" value="ECO:0007669"/>
    <property type="project" value="InterPro"/>
</dbReference>
<dbReference type="InterPro" id="IPR012258">
    <property type="entry name" value="Acyl-CoA_oxidase"/>
</dbReference>
<dbReference type="GO" id="GO:0033540">
    <property type="term" value="P:fatty acid beta-oxidation using acyl-CoA oxidase"/>
    <property type="evidence" value="ECO:0007669"/>
    <property type="project" value="TreeGrafter"/>
</dbReference>
<protein>
    <submittedName>
        <fullName evidence="8">Acyl-CoA oxidase</fullName>
    </submittedName>
</protein>
<evidence type="ECO:0000313" key="8">
    <source>
        <dbReference type="EMBL" id="NBE54458.1"/>
    </source>
</evidence>
<evidence type="ECO:0000256" key="2">
    <source>
        <dbReference type="ARBA" id="ARBA00006288"/>
    </source>
</evidence>
<dbReference type="InterPro" id="IPR055060">
    <property type="entry name" value="ACOX_C_alpha1"/>
</dbReference>
<comment type="similarity">
    <text evidence="2">Belongs to the acyl-CoA oxidase family.</text>
</comment>
<dbReference type="PIRSF" id="PIRSF000168">
    <property type="entry name" value="Acyl-CoA_oxidase"/>
    <property type="match status" value="1"/>
</dbReference>
<evidence type="ECO:0000256" key="1">
    <source>
        <dbReference type="ARBA" id="ARBA00001974"/>
    </source>
</evidence>
<dbReference type="InterPro" id="IPR002655">
    <property type="entry name" value="Acyl-CoA_oxidase_C"/>
</dbReference>
<dbReference type="InterPro" id="IPR009100">
    <property type="entry name" value="AcylCoA_DH/oxidase_NM_dom_sf"/>
</dbReference>
<comment type="caution">
    <text evidence="8">The sequence shown here is derived from an EMBL/GenBank/DDBJ whole genome shotgun (WGS) entry which is preliminary data.</text>
</comment>
<keyword evidence="5" id="KW-0560">Oxidoreductase</keyword>
<accession>A0A964XPC5</accession>
<feature type="domain" description="Acyl-CoA oxidase C-terminal" evidence="6">
    <location>
        <begin position="505"/>
        <end position="610"/>
    </location>
</feature>
<evidence type="ECO:0000256" key="5">
    <source>
        <dbReference type="ARBA" id="ARBA00023002"/>
    </source>
</evidence>
<dbReference type="Proteomes" id="UP000598297">
    <property type="component" value="Unassembled WGS sequence"/>
</dbReference>
<comment type="cofactor">
    <cofactor evidence="1">
        <name>FAD</name>
        <dbReference type="ChEBI" id="CHEBI:57692"/>
    </cofactor>
</comment>
<dbReference type="SUPFAM" id="SSF47203">
    <property type="entry name" value="Acyl-CoA dehydrogenase C-terminal domain-like"/>
    <property type="match status" value="2"/>
</dbReference>
<proteinExistence type="inferred from homology"/>
<name>A0A964XPC5_9ACTN</name>
<dbReference type="OrthoDB" id="1144545at2"/>
<dbReference type="Pfam" id="PF01756">
    <property type="entry name" value="ACOX"/>
    <property type="match status" value="1"/>
</dbReference>
<keyword evidence="9" id="KW-1185">Reference proteome</keyword>
<evidence type="ECO:0000256" key="3">
    <source>
        <dbReference type="ARBA" id="ARBA00022630"/>
    </source>
</evidence>
<evidence type="ECO:0000259" key="6">
    <source>
        <dbReference type="Pfam" id="PF01756"/>
    </source>
</evidence>
<reference evidence="8" key="1">
    <citation type="submission" date="2020-01" db="EMBL/GenBank/DDBJ databases">
        <title>Whole-genome analyses of novel actinobacteria.</title>
        <authorList>
            <person name="Sahin N."/>
        </authorList>
    </citation>
    <scope>NUCLEOTIDE SEQUENCE</scope>
    <source>
        <strain evidence="8">YC537</strain>
    </source>
</reference>
<dbReference type="InterPro" id="IPR046373">
    <property type="entry name" value="Acyl-CoA_Oxase/DH_mid-dom_sf"/>
</dbReference>
<dbReference type="Pfam" id="PF22924">
    <property type="entry name" value="ACOX_C_alpha1"/>
    <property type="match status" value="1"/>
</dbReference>
<dbReference type="SUPFAM" id="SSF56645">
    <property type="entry name" value="Acyl-CoA dehydrogenase NM domain-like"/>
    <property type="match status" value="1"/>
</dbReference>
<dbReference type="AlphaFoldDB" id="A0A964XPC5"/>
<evidence type="ECO:0000256" key="4">
    <source>
        <dbReference type="ARBA" id="ARBA00022827"/>
    </source>
</evidence>
<dbReference type="EMBL" id="JAAAHS010000220">
    <property type="protein sequence ID" value="NBE54458.1"/>
    <property type="molecule type" value="Genomic_DNA"/>
</dbReference>
<dbReference type="GO" id="GO:0003997">
    <property type="term" value="F:acyl-CoA oxidase activity"/>
    <property type="evidence" value="ECO:0007669"/>
    <property type="project" value="InterPro"/>
</dbReference>
<feature type="domain" description="Acyl-CoA oxidase C-alpha1" evidence="7">
    <location>
        <begin position="306"/>
        <end position="451"/>
    </location>
</feature>
<keyword evidence="3" id="KW-0285">Flavoprotein</keyword>
<evidence type="ECO:0000313" key="9">
    <source>
        <dbReference type="Proteomes" id="UP000598297"/>
    </source>
</evidence>
<dbReference type="Gene3D" id="2.40.110.10">
    <property type="entry name" value="Butyryl-CoA Dehydrogenase, subunit A, domain 2"/>
    <property type="match status" value="1"/>
</dbReference>
<dbReference type="GO" id="GO:0005504">
    <property type="term" value="F:fatty acid binding"/>
    <property type="evidence" value="ECO:0007669"/>
    <property type="project" value="TreeGrafter"/>
</dbReference>
<keyword evidence="4" id="KW-0274">FAD</keyword>
<sequence length="640" mass="70041">MSLLTFQTNAQEAAGGRLSKDLPFDLSHLVDAASETGEITHILFDRNQQSHIHQPWRKLISRREFRNPPGLSTAERTELSYARLRLVNETMDDPEALASDAHRLAALHEWTGAVDASLGALSGIHYNLFLGSLHDHNESVAGRDLDEFTSMRRTGTFLCTELEHGNDASAMETTATYDRPTDSFVLHTPTAGAQKFMPNTSTTGGPKSALVAARLLMDEEDQGVFLFLTPLTDENGTLPGVTVRRLPERAGHPLDHCLTAFDQVRLERAALLESEHGRLDADGTLSSSLGNRRKRFLHSVQRVTTGKLCMSGAAVGVSRAALAIAVRYAHARYISGPKANQRIPLVAHRSHHGRLLFGLSTAYAMTFLHRKVVSQWAAHDSTADNSELERLVALTKSWTTWQARDIAIECRERCGAPGLFSANALSDIATNIEGTITAEGDNLVISLKAAAEMLFNHQPPARRSELPAAEQSLTDVYFLRDLLVESEAIWQSKARSALRQGPPRDPVRRWNAASSSALELADVHTRRQAAEAFLDAAAAAVGTKARYLLHQLARLFLLKEVVGHSGELLAGGLITVEHVRDLPAAIEEIVADLAPHMMTLVDAFDLPEEFFAQVPIANEDYVLRWDELAESLDAAGADGP</sequence>
<organism evidence="8 9">
    <name type="scientific">Streptomyces boluensis</name>
    <dbReference type="NCBI Taxonomy" id="1775135"/>
    <lineage>
        <taxon>Bacteria</taxon>
        <taxon>Bacillati</taxon>
        <taxon>Actinomycetota</taxon>
        <taxon>Actinomycetes</taxon>
        <taxon>Kitasatosporales</taxon>
        <taxon>Streptomycetaceae</taxon>
        <taxon>Streptomyces</taxon>
    </lineage>
</organism>